<dbReference type="Proteomes" id="UP001500729">
    <property type="component" value="Unassembled WGS sequence"/>
</dbReference>
<evidence type="ECO:0000313" key="1">
    <source>
        <dbReference type="EMBL" id="GAA0533284.1"/>
    </source>
</evidence>
<accession>A0ABP3N1F5</accession>
<comment type="caution">
    <text evidence="1">The sequence shown here is derived from an EMBL/GenBank/DDBJ whole genome shotgun (WGS) entry which is preliminary data.</text>
</comment>
<sequence>MRGPRRLAGALAVAGAIATLPSCGHPALRVEGPAPVLTPPPADVRPEQLANIRNVDIRRTLLTDPAVSQGVKETLEACGACGLADPVYTDLTADGEDDLVVRVDSGGSGGMLAAYVYSVRESELRQVFAFEGLDFDVRVSDGKLEVVQAVFAPDDPHCCPSSHETRTYAWNGERLV</sequence>
<gene>
    <name evidence="1" type="ORF">GCM10009533_35500</name>
</gene>
<dbReference type="EMBL" id="BAAAGS010000022">
    <property type="protein sequence ID" value="GAA0533284.1"/>
    <property type="molecule type" value="Genomic_DNA"/>
</dbReference>
<name>A0ABP3N1F5_SACER</name>
<protein>
    <recommendedName>
        <fullName evidence="3">Lipoprotein</fullName>
    </recommendedName>
</protein>
<proteinExistence type="predicted"/>
<organism evidence="1 2">
    <name type="scientific">Saccharopolyspora erythraea</name>
    <name type="common">Streptomyces erythraeus</name>
    <dbReference type="NCBI Taxonomy" id="1836"/>
    <lineage>
        <taxon>Bacteria</taxon>
        <taxon>Bacillati</taxon>
        <taxon>Actinomycetota</taxon>
        <taxon>Actinomycetes</taxon>
        <taxon>Pseudonocardiales</taxon>
        <taxon>Pseudonocardiaceae</taxon>
        <taxon>Saccharopolyspora</taxon>
    </lineage>
</organism>
<dbReference type="RefSeq" id="WP_011872967.1">
    <property type="nucleotide sequence ID" value="NZ_BAAAGS010000022.1"/>
</dbReference>
<keyword evidence="2" id="KW-1185">Reference proteome</keyword>
<reference evidence="2" key="1">
    <citation type="journal article" date="2019" name="Int. J. Syst. Evol. Microbiol.">
        <title>The Global Catalogue of Microorganisms (GCM) 10K type strain sequencing project: providing services to taxonomists for standard genome sequencing and annotation.</title>
        <authorList>
            <consortium name="The Broad Institute Genomics Platform"/>
            <consortium name="The Broad Institute Genome Sequencing Center for Infectious Disease"/>
            <person name="Wu L."/>
            <person name="Ma J."/>
        </authorList>
    </citation>
    <scope>NUCLEOTIDE SEQUENCE [LARGE SCALE GENOMIC DNA]</scope>
    <source>
        <strain evidence="2">JCM 10303</strain>
    </source>
</reference>
<evidence type="ECO:0008006" key="3">
    <source>
        <dbReference type="Google" id="ProtNLM"/>
    </source>
</evidence>
<evidence type="ECO:0000313" key="2">
    <source>
        <dbReference type="Proteomes" id="UP001500729"/>
    </source>
</evidence>